<dbReference type="RefSeq" id="WP_011407012.1">
    <property type="nucleotide sequence ID" value="NZ_CATZNA010000089.1"/>
</dbReference>
<feature type="transmembrane region" description="Helical" evidence="5">
    <location>
        <begin position="198"/>
        <end position="219"/>
    </location>
</feature>
<dbReference type="PANTHER" id="PTHR43359">
    <property type="entry name" value="FORMATE HYDROGENLYASE SUBUNIT 4"/>
    <property type="match status" value="1"/>
</dbReference>
<dbReference type="OMA" id="FPFYLAT"/>
<dbReference type="InterPro" id="IPR001694">
    <property type="entry name" value="NADH_UbQ_OxRdtase_su1/FPO"/>
</dbReference>
<feature type="transmembrane region" description="Helical" evidence="5">
    <location>
        <begin position="69"/>
        <end position="89"/>
    </location>
</feature>
<feature type="transmembrane region" description="Helical" evidence="5">
    <location>
        <begin position="161"/>
        <end position="178"/>
    </location>
</feature>
<dbReference type="InterPro" id="IPR052561">
    <property type="entry name" value="ComplexI_Subunit1"/>
</dbReference>
<accession>A0A328Q6W5</accession>
<feature type="transmembrane region" description="Helical" evidence="5">
    <location>
        <begin position="6"/>
        <end position="24"/>
    </location>
</feature>
<dbReference type="Proteomes" id="UP000248557">
    <property type="component" value="Unassembled WGS sequence"/>
</dbReference>
<evidence type="ECO:0000313" key="7">
    <source>
        <dbReference type="Proteomes" id="UP000248557"/>
    </source>
</evidence>
<organism evidence="6 7">
    <name type="scientific">Methanosphaera stadtmanae</name>
    <dbReference type="NCBI Taxonomy" id="2317"/>
    <lineage>
        <taxon>Archaea</taxon>
        <taxon>Methanobacteriati</taxon>
        <taxon>Methanobacteriota</taxon>
        <taxon>Methanomada group</taxon>
        <taxon>Methanobacteria</taxon>
        <taxon>Methanobacteriales</taxon>
        <taxon>Methanobacteriaceae</taxon>
        <taxon>Methanosphaera</taxon>
    </lineage>
</organism>
<evidence type="ECO:0000313" key="6">
    <source>
        <dbReference type="EMBL" id="RAP02509.1"/>
    </source>
</evidence>
<dbReference type="EMBL" id="NGJK01000088">
    <property type="protein sequence ID" value="RAP02509.1"/>
    <property type="molecule type" value="Genomic_DNA"/>
</dbReference>
<comment type="caution">
    <text evidence="6">The sequence shown here is derived from an EMBL/GenBank/DDBJ whole genome shotgun (WGS) entry which is preliminary data.</text>
</comment>
<evidence type="ECO:0000256" key="2">
    <source>
        <dbReference type="ARBA" id="ARBA00022692"/>
    </source>
</evidence>
<protein>
    <submittedName>
        <fullName evidence="6">NADH-quinone oxidoreductase subunit M</fullName>
    </submittedName>
</protein>
<comment type="subcellular location">
    <subcellularLocation>
        <location evidence="1">Membrane</location>
        <topology evidence="1">Multi-pass membrane protein</topology>
    </subcellularLocation>
</comment>
<feature type="transmembrane region" description="Helical" evidence="5">
    <location>
        <begin position="275"/>
        <end position="296"/>
    </location>
</feature>
<name>A0A328Q6W5_9EURY</name>
<evidence type="ECO:0000256" key="4">
    <source>
        <dbReference type="ARBA" id="ARBA00023136"/>
    </source>
</evidence>
<keyword evidence="3 5" id="KW-1133">Transmembrane helix</keyword>
<dbReference type="GeneID" id="3855128"/>
<reference evidence="6 7" key="1">
    <citation type="submission" date="2017-05" db="EMBL/GenBank/DDBJ databases">
        <title>Host range expansion of the Methanosphaera genus to humans and monogastric animals involves recent and extensive reduction in genome content.</title>
        <authorList>
            <person name="Hoedt E.C."/>
            <person name="Volmer J.G."/>
            <person name="Parks D.H."/>
            <person name="Rosewarne C.P."/>
            <person name="Denman S.E."/>
            <person name="Mcsweeney C.S."/>
            <person name="O Cuiv P."/>
            <person name="Hugenholtz P."/>
            <person name="Tyson G.W."/>
            <person name="Morrison M."/>
        </authorList>
    </citation>
    <scope>NUCLEOTIDE SEQUENCE [LARGE SCALE GENOMIC DNA]</scope>
    <source>
        <strain evidence="6 7">PA5</strain>
    </source>
</reference>
<sequence>MDIVTSIGYVIGAFIIASIVCLWLPGIEKKAEARVQQRLGPQLSSPGFYATLKFFFKQVLEPSAILPRVYNILPLITLIIVAAIFLILIPQVMVAWGSFASLVALVGLLKVEEVLYLFMSSFSQSLLSKTMPFPDQAKGGKHIGAKQSFIEQLSAKRSLKLISYGSLPFYIALFIPAIMAKSLNLIDIVRYQLITGPILFTLPGIIGTIVFFVGFLIVLNSNPFAFMEGHSDVIQGPLLEYMSKYRAVYVMAHAFLIFVGACVYSTLFLGMPPVFGISIIVPIICSIIITIAAAVVSAFSPLFTNREFFPTVIATSAVAVVAVLIAVL</sequence>
<keyword evidence="4 5" id="KW-0472">Membrane</keyword>
<dbReference type="Pfam" id="PF00146">
    <property type="entry name" value="NADHdh"/>
    <property type="match status" value="2"/>
</dbReference>
<dbReference type="PANTHER" id="PTHR43359:SF1">
    <property type="entry name" value="FORMATE HYDROGENLYASE SUBUNIT 4-RELATED"/>
    <property type="match status" value="1"/>
</dbReference>
<dbReference type="AlphaFoldDB" id="A0A328Q6W5"/>
<evidence type="ECO:0000256" key="5">
    <source>
        <dbReference type="SAM" id="Phobius"/>
    </source>
</evidence>
<gene>
    <name evidence="6" type="ORF">CA615_07155</name>
</gene>
<evidence type="ECO:0000256" key="3">
    <source>
        <dbReference type="ARBA" id="ARBA00022989"/>
    </source>
</evidence>
<proteinExistence type="predicted"/>
<keyword evidence="2 5" id="KW-0812">Transmembrane</keyword>
<feature type="transmembrane region" description="Helical" evidence="5">
    <location>
        <begin position="247"/>
        <end position="269"/>
    </location>
</feature>
<feature type="transmembrane region" description="Helical" evidence="5">
    <location>
        <begin position="308"/>
        <end position="327"/>
    </location>
</feature>
<dbReference type="GO" id="GO:0005886">
    <property type="term" value="C:plasma membrane"/>
    <property type="evidence" value="ECO:0007669"/>
    <property type="project" value="TreeGrafter"/>
</dbReference>
<evidence type="ECO:0000256" key="1">
    <source>
        <dbReference type="ARBA" id="ARBA00004141"/>
    </source>
</evidence>